<dbReference type="InterPro" id="IPR036388">
    <property type="entry name" value="WH-like_DNA-bd_sf"/>
</dbReference>
<evidence type="ECO:0000313" key="5">
    <source>
        <dbReference type="Proteomes" id="UP001198010"/>
    </source>
</evidence>
<dbReference type="Pfam" id="PF13518">
    <property type="entry name" value="HTH_28"/>
    <property type="match status" value="1"/>
</dbReference>
<dbReference type="PANTHER" id="PTHR33795">
    <property type="entry name" value="INSERTION ELEMENT IS150 PROTEIN INSJ"/>
    <property type="match status" value="1"/>
</dbReference>
<dbReference type="AlphaFoldDB" id="A0AB35H8L5"/>
<feature type="coiled-coil region" evidence="2">
    <location>
        <begin position="149"/>
        <end position="182"/>
    </location>
</feature>
<dbReference type="InterPro" id="IPR009057">
    <property type="entry name" value="Homeodomain-like_sf"/>
</dbReference>
<dbReference type="InterPro" id="IPR052057">
    <property type="entry name" value="IS150/IS1296_orfA-like"/>
</dbReference>
<dbReference type="Gene3D" id="1.10.10.10">
    <property type="entry name" value="Winged helix-like DNA-binding domain superfamily/Winged helix DNA-binding domain"/>
    <property type="match status" value="1"/>
</dbReference>
<feature type="domain" description="Insertion element IS150 protein InsJ-like helix-turn-helix" evidence="3">
    <location>
        <begin position="65"/>
        <end position="115"/>
    </location>
</feature>
<proteinExistence type="inferred from homology"/>
<dbReference type="InterPro" id="IPR055247">
    <property type="entry name" value="InsJ-like_HTH"/>
</dbReference>
<comment type="caution">
    <text evidence="4">The sequence shown here is derived from an EMBL/GenBank/DDBJ whole genome shotgun (WGS) entry which is preliminary data.</text>
</comment>
<name>A0AB35H8L5_9FIRM</name>
<sequence length="189" mass="21890">MRYSYEFKRKAIELFYQGEWPKTPAGVSTHTFHNQIREWVKLEQFHGPDINKSRGTNKPWSPKEKYELVCQVLSGQGLRAVAIVAGINSGQLYQWVHKYKTLGYNGLINKSKGRPLKDSKMKLPKNTSPRTLNESEYEELIRLRAEIAYIKAENEVIKKEIALREEKEAARLKAKKQRLSKRSASKAIN</sequence>
<evidence type="ECO:0000313" key="4">
    <source>
        <dbReference type="EMBL" id="MCB8605102.1"/>
    </source>
</evidence>
<reference evidence="4" key="1">
    <citation type="submission" date="2021-10" db="EMBL/GenBank/DDBJ databases">
        <title>Collection of gut derived symbiotic bacterial strains cultured from healthy donors.</title>
        <authorList>
            <person name="Lin H."/>
            <person name="Littmann E."/>
            <person name="Kohout C."/>
            <person name="Pamer E.G."/>
        </authorList>
    </citation>
    <scope>NUCLEOTIDE SEQUENCE</scope>
    <source>
        <strain evidence="4">DFI.4.35</strain>
    </source>
</reference>
<organism evidence="4 5">
    <name type="scientific">Veillonella nakazawae</name>
    <dbReference type="NCBI Taxonomy" id="2682456"/>
    <lineage>
        <taxon>Bacteria</taxon>
        <taxon>Bacillati</taxon>
        <taxon>Bacillota</taxon>
        <taxon>Negativicutes</taxon>
        <taxon>Veillonellales</taxon>
        <taxon>Veillonellaceae</taxon>
        <taxon>Veillonella</taxon>
    </lineage>
</organism>
<evidence type="ECO:0000259" key="3">
    <source>
        <dbReference type="Pfam" id="PF13518"/>
    </source>
</evidence>
<accession>A0AB35H8L5</accession>
<dbReference type="EMBL" id="JAJDLA010000002">
    <property type="protein sequence ID" value="MCB8605102.1"/>
    <property type="molecule type" value="Genomic_DNA"/>
</dbReference>
<evidence type="ECO:0000256" key="1">
    <source>
        <dbReference type="ARBA" id="ARBA00038232"/>
    </source>
</evidence>
<protein>
    <submittedName>
        <fullName evidence="4">Helix-turn-helix domain-containing protein</fullName>
    </submittedName>
</protein>
<keyword evidence="2" id="KW-0175">Coiled coil</keyword>
<evidence type="ECO:0000256" key="2">
    <source>
        <dbReference type="SAM" id="Coils"/>
    </source>
</evidence>
<dbReference type="RefSeq" id="WP_227283061.1">
    <property type="nucleotide sequence ID" value="NZ_JAJDLA010000002.1"/>
</dbReference>
<dbReference type="SUPFAM" id="SSF46689">
    <property type="entry name" value="Homeodomain-like"/>
    <property type="match status" value="1"/>
</dbReference>
<gene>
    <name evidence="4" type="ORF">LJD63_02345</name>
</gene>
<dbReference type="PANTHER" id="PTHR33795:SF1">
    <property type="entry name" value="INSERTION ELEMENT IS150 PROTEIN INSJ"/>
    <property type="match status" value="1"/>
</dbReference>
<dbReference type="Proteomes" id="UP001198010">
    <property type="component" value="Unassembled WGS sequence"/>
</dbReference>
<comment type="similarity">
    <text evidence="1">Belongs to the IS150/IS1296 orfA family.</text>
</comment>